<keyword evidence="6 18" id="KW-1133">Transmembrane helix</keyword>
<dbReference type="CDD" id="cd15293">
    <property type="entry name" value="7tmC_GPR158-like"/>
    <property type="match status" value="1"/>
</dbReference>
<feature type="transmembrane region" description="Helical" evidence="18">
    <location>
        <begin position="675"/>
        <end position="693"/>
    </location>
</feature>
<dbReference type="InterPro" id="IPR017978">
    <property type="entry name" value="GPCR_3_C"/>
</dbReference>
<comment type="subcellular location">
    <subcellularLocation>
        <location evidence="1">Cell projection</location>
        <location evidence="1">Neuron projection</location>
    </subcellularLocation>
    <subcellularLocation>
        <location evidence="16">Postsynaptic cell membrane</location>
        <topology evidence="16">Multi-pass membrane protein</topology>
    </subcellularLocation>
</comment>
<evidence type="ECO:0000256" key="10">
    <source>
        <dbReference type="ARBA" id="ARBA00023157"/>
    </source>
</evidence>
<feature type="transmembrane region" description="Helical" evidence="18">
    <location>
        <begin position="840"/>
        <end position="862"/>
    </location>
</feature>
<feature type="transmembrane region" description="Helical" evidence="18">
    <location>
        <begin position="777"/>
        <end position="797"/>
    </location>
</feature>
<evidence type="ECO:0000259" key="19">
    <source>
        <dbReference type="PROSITE" id="PS50259"/>
    </source>
</evidence>
<evidence type="ECO:0000256" key="6">
    <source>
        <dbReference type="ARBA" id="ARBA00022989"/>
    </source>
</evidence>
<dbReference type="Pfam" id="PF00003">
    <property type="entry name" value="7tm_3"/>
    <property type="match status" value="1"/>
</dbReference>
<evidence type="ECO:0000256" key="2">
    <source>
        <dbReference type="ARBA" id="ARBA00007242"/>
    </source>
</evidence>
<keyword evidence="3" id="KW-1003">Cell membrane</keyword>
<evidence type="ECO:0000256" key="11">
    <source>
        <dbReference type="ARBA" id="ARBA00023170"/>
    </source>
</evidence>
<keyword evidence="9 18" id="KW-0472">Membrane</keyword>
<feature type="region of interest" description="Disordered" evidence="17">
    <location>
        <begin position="979"/>
        <end position="1000"/>
    </location>
</feature>
<dbReference type="PANTHER" id="PTHR32546">
    <property type="entry name" value="G-PROTEIN COUPLED RECEPTOR 158-RELATED"/>
    <property type="match status" value="1"/>
</dbReference>
<organism evidence="20">
    <name type="scientific">Polyphagotarsonemus latus</name>
    <dbReference type="NCBI Taxonomy" id="1204166"/>
    <lineage>
        <taxon>Eukaryota</taxon>
        <taxon>Metazoa</taxon>
        <taxon>Ecdysozoa</taxon>
        <taxon>Arthropoda</taxon>
        <taxon>Chelicerata</taxon>
        <taxon>Arachnida</taxon>
        <taxon>Acari</taxon>
        <taxon>Acariformes</taxon>
        <taxon>Trombidiformes</taxon>
        <taxon>Prostigmata</taxon>
        <taxon>Eleutherengona</taxon>
        <taxon>Heterostigmata</taxon>
        <taxon>Tarsonemoidea</taxon>
        <taxon>Tarsonemidae</taxon>
        <taxon>Polyphagotarsonemus</taxon>
    </lineage>
</organism>
<dbReference type="PANTHER" id="PTHR32546:SF26">
    <property type="entry name" value="SMOG, ISOFORM D"/>
    <property type="match status" value="1"/>
</dbReference>
<keyword evidence="11 20" id="KW-0675">Receptor</keyword>
<dbReference type="AlphaFoldDB" id="A0AAN0LVY7"/>
<keyword evidence="14" id="KW-0628">Postsynaptic cell membrane</keyword>
<evidence type="ECO:0000256" key="7">
    <source>
        <dbReference type="ARBA" id="ARBA00023018"/>
    </source>
</evidence>
<feature type="transmembrane region" description="Helical" evidence="18">
    <location>
        <begin position="809"/>
        <end position="828"/>
    </location>
</feature>
<evidence type="ECO:0000256" key="9">
    <source>
        <dbReference type="ARBA" id="ARBA00023136"/>
    </source>
</evidence>
<evidence type="ECO:0000256" key="14">
    <source>
        <dbReference type="ARBA" id="ARBA00023257"/>
    </source>
</evidence>
<feature type="compositionally biased region" description="Polar residues" evidence="17">
    <location>
        <begin position="990"/>
        <end position="1000"/>
    </location>
</feature>
<evidence type="ECO:0000256" key="13">
    <source>
        <dbReference type="ARBA" id="ARBA00023224"/>
    </source>
</evidence>
<reference evidence="20" key="1">
    <citation type="submission" date="2024-01" db="EMBL/GenBank/DDBJ databases">
        <title>Genome insights into chemosensory and detoxification machineries of broad mite, Polyphagotarsonemus latus (Tarsonemidae: Acari).</title>
        <authorList>
            <person name="Muthugoundar M."/>
            <person name="P J A."/>
            <person name="Augustine N."/>
        </authorList>
    </citation>
    <scope>NUCLEOTIDE SEQUENCE</scope>
</reference>
<keyword evidence="4 18" id="KW-0812">Transmembrane</keyword>
<keyword evidence="7" id="KW-0770">Synapse</keyword>
<feature type="transmembrane region" description="Helical" evidence="18">
    <location>
        <begin position="642"/>
        <end position="663"/>
    </location>
</feature>
<dbReference type="GO" id="GO:0045211">
    <property type="term" value="C:postsynaptic membrane"/>
    <property type="evidence" value="ECO:0007669"/>
    <property type="project" value="UniProtKB-SubCell"/>
</dbReference>
<keyword evidence="12" id="KW-0325">Glycoprotein</keyword>
<evidence type="ECO:0000256" key="8">
    <source>
        <dbReference type="ARBA" id="ARBA00023040"/>
    </source>
</evidence>
<dbReference type="GO" id="GO:0004930">
    <property type="term" value="F:G protein-coupled receptor activity"/>
    <property type="evidence" value="ECO:0007669"/>
    <property type="project" value="UniProtKB-KW"/>
</dbReference>
<comment type="similarity">
    <text evidence="2">Belongs to the G-protein coupled receptor 3 family.</text>
</comment>
<dbReference type="EMBL" id="PP154989">
    <property type="protein sequence ID" value="WRW34063.1"/>
    <property type="molecule type" value="mRNA"/>
</dbReference>
<keyword evidence="10" id="KW-1015">Disulfide bond</keyword>
<keyword evidence="13" id="KW-0807">Transducer</keyword>
<evidence type="ECO:0000256" key="12">
    <source>
        <dbReference type="ARBA" id="ARBA00023180"/>
    </source>
</evidence>
<feature type="transmembrane region" description="Helical" evidence="18">
    <location>
        <begin position="604"/>
        <end position="630"/>
    </location>
</feature>
<dbReference type="Gene3D" id="3.30.450.20">
    <property type="entry name" value="PAS domain"/>
    <property type="match status" value="1"/>
</dbReference>
<feature type="transmembrane region" description="Helical" evidence="18">
    <location>
        <begin position="714"/>
        <end position="737"/>
    </location>
</feature>
<evidence type="ECO:0000256" key="3">
    <source>
        <dbReference type="ARBA" id="ARBA00022475"/>
    </source>
</evidence>
<keyword evidence="8" id="KW-0297">G-protein coupled receptor</keyword>
<dbReference type="InterPro" id="IPR043458">
    <property type="entry name" value="GPR158/179"/>
</dbReference>
<name>A0AAN0LVY7_9ACAR</name>
<sequence>MFDNSSMHIFVLSTWFYKYLENIKKNNGLKNLIRKKFFCKLFVFFVLKLLIKQLEASSIENYSLKDSNLFPFHNLINNNSFYRNKHFYRKFNSYLKNQYFNNKIRPFLHHSKHKKASEKSIYLPLKQAKTNSWSVLGDHDAEYALKSLESDHLTSAILHFIEITYEYSKITSNNSQQFNEFKKTKNKFFNSGSCVQVKLDPLRNLINENSFKKYNKQAETAIRTANLLTTLLSQSLINSNDIDKKFLVFNNNSNKLELDKQFFWSLLQVNLQSDLNLFANGIVFKPDENQLKKFSNQNDDENKELKNELFSPYVFRKKEKVNSKNSSSFNLFNYINLSALPSFNQRVVPNPKSNNTSTDIPESMKEKETNLKNLKNLLQNTNKPLIDIYSYSSDWYQVFSDYYSNNSNKNLTLIDYNNLKKTNYLITKVEQGYWTVPYSDCSATKTWLLSYSVPFFGLNKLRNKIEFKGVVLISIDLSSQDINQCSTEDTFFPKSHKCDRQTTECLPTKGLGFRRGAYLCQCKPGYYIPNFTYTSSFHKNDSINILSKRHFFNGSIIESAFVSTYIDPQHDPSLFPFHFQCLACPKDCSECNSNQSCKVNYTGLLRIIILGVQSFCVTIVIILAATTFRLRRSKSFASSRWLILEALLFGCLLLYINVIIQYFEPKPLNCFIEPWFRELGFGFCYGSIIIKLYRIYAEFQTRKAHRVCVRDKDLLKYLCSIILIIIGYMAAWSALILDTINGYSNLITQSAEIYILQVGKTANNLKFYICKQLSWDYVTQSGELSFVFAGVYLSYCIRNARSELYREKWALSTCIYIEFFISSFFYILRNFFWYNFHPDYIYLMYFLRCQLTVSVILILVFGPKIFFRHSQKISKSTQNKSRFFTGQQARDRVPEAMKLHAAILSNGEIDVSDINLSDMDPEDIRNELRRVYTQMQVLKNKTICKENPHISKRRGGRKSAHRRFSLQTFAHSKHIHKSMHHQHDHEQEITEVSRTPEESTASIDCQSVAYCEGQSSVLSSK</sequence>
<dbReference type="Pfam" id="PF22572">
    <property type="entry name" value="GPR158_179_EC"/>
    <property type="match status" value="1"/>
</dbReference>
<protein>
    <submittedName>
        <fullName evidence="20">G-protein coupled receptor 3</fullName>
    </submittedName>
</protein>
<evidence type="ECO:0000256" key="15">
    <source>
        <dbReference type="ARBA" id="ARBA00023273"/>
    </source>
</evidence>
<evidence type="ECO:0000313" key="20">
    <source>
        <dbReference type="EMBL" id="WRW34063.1"/>
    </source>
</evidence>
<evidence type="ECO:0000256" key="4">
    <source>
        <dbReference type="ARBA" id="ARBA00022692"/>
    </source>
</evidence>
<evidence type="ECO:0000256" key="16">
    <source>
        <dbReference type="ARBA" id="ARBA00034104"/>
    </source>
</evidence>
<feature type="domain" description="G-protein coupled receptors family 3 profile" evidence="19">
    <location>
        <begin position="605"/>
        <end position="866"/>
    </location>
</feature>
<keyword evidence="15" id="KW-0966">Cell projection</keyword>
<evidence type="ECO:0000256" key="18">
    <source>
        <dbReference type="SAM" id="Phobius"/>
    </source>
</evidence>
<proteinExistence type="evidence at transcript level"/>
<evidence type="ECO:0000256" key="1">
    <source>
        <dbReference type="ARBA" id="ARBA00004487"/>
    </source>
</evidence>
<dbReference type="InterPro" id="IPR054714">
    <property type="entry name" value="GPR158_179_extracellular"/>
</dbReference>
<dbReference type="GO" id="GO:0043005">
    <property type="term" value="C:neuron projection"/>
    <property type="evidence" value="ECO:0007669"/>
    <property type="project" value="UniProtKB-SubCell"/>
</dbReference>
<keyword evidence="5" id="KW-0732">Signal</keyword>
<accession>A0AAN0LVY7</accession>
<evidence type="ECO:0000256" key="5">
    <source>
        <dbReference type="ARBA" id="ARBA00022729"/>
    </source>
</evidence>
<evidence type="ECO:0000256" key="17">
    <source>
        <dbReference type="SAM" id="MobiDB-lite"/>
    </source>
</evidence>
<dbReference type="PROSITE" id="PS50259">
    <property type="entry name" value="G_PROTEIN_RECEP_F3_4"/>
    <property type="match status" value="1"/>
</dbReference>